<evidence type="ECO:0000256" key="3">
    <source>
        <dbReference type="ARBA" id="ARBA00023125"/>
    </source>
</evidence>
<dbReference type="Proteomes" id="UP000217935">
    <property type="component" value="Chromosome"/>
</dbReference>
<dbReference type="InterPro" id="IPR009057">
    <property type="entry name" value="Homeodomain-like_sf"/>
</dbReference>
<dbReference type="InterPro" id="IPR003313">
    <property type="entry name" value="AraC-bd"/>
</dbReference>
<accession>A0A291G7L4</accession>
<dbReference type="SMART" id="SM00342">
    <property type="entry name" value="HTH_ARAC"/>
    <property type="match status" value="1"/>
</dbReference>
<dbReference type="Gene3D" id="2.60.120.10">
    <property type="entry name" value="Jelly Rolls"/>
    <property type="match status" value="1"/>
</dbReference>
<organism evidence="6 7">
    <name type="scientific">Celeribacter ethanolicus</name>
    <dbReference type="NCBI Taxonomy" id="1758178"/>
    <lineage>
        <taxon>Bacteria</taxon>
        <taxon>Pseudomonadati</taxon>
        <taxon>Pseudomonadota</taxon>
        <taxon>Alphaproteobacteria</taxon>
        <taxon>Rhodobacterales</taxon>
        <taxon>Roseobacteraceae</taxon>
        <taxon>Celeribacter</taxon>
    </lineage>
</organism>
<evidence type="ECO:0000259" key="5">
    <source>
        <dbReference type="PROSITE" id="PS01124"/>
    </source>
</evidence>
<dbReference type="PROSITE" id="PS01124">
    <property type="entry name" value="HTH_ARAC_FAMILY_2"/>
    <property type="match status" value="1"/>
</dbReference>
<keyword evidence="3" id="KW-0238">DNA-binding</keyword>
<reference evidence="6 7" key="1">
    <citation type="submission" date="2017-06" db="EMBL/GenBank/DDBJ databases">
        <title>Celeribacter sp. TSPH2 complete genome sequence.</title>
        <authorList>
            <person name="Woo J.-H."/>
            <person name="Kim H.-S."/>
        </authorList>
    </citation>
    <scope>NUCLEOTIDE SEQUENCE [LARGE SCALE GENOMIC DNA]</scope>
    <source>
        <strain evidence="6 7">TSPH2</strain>
    </source>
</reference>
<dbReference type="GO" id="GO:0003700">
    <property type="term" value="F:DNA-binding transcription factor activity"/>
    <property type="evidence" value="ECO:0007669"/>
    <property type="project" value="InterPro"/>
</dbReference>
<dbReference type="InterPro" id="IPR011051">
    <property type="entry name" value="RmlC_Cupin_sf"/>
</dbReference>
<dbReference type="KEGG" id="ceh:CEW89_00070"/>
<keyword evidence="1" id="KW-0678">Repressor</keyword>
<dbReference type="InterPro" id="IPR014710">
    <property type="entry name" value="RmlC-like_jellyroll"/>
</dbReference>
<name>A0A291G7L4_9RHOB</name>
<dbReference type="PANTHER" id="PTHR11019">
    <property type="entry name" value="HTH-TYPE TRANSCRIPTIONAL REGULATOR NIMR"/>
    <property type="match status" value="1"/>
</dbReference>
<dbReference type="PANTHER" id="PTHR11019:SF199">
    <property type="entry name" value="HTH-TYPE TRANSCRIPTIONAL REGULATOR NIMR"/>
    <property type="match status" value="1"/>
</dbReference>
<evidence type="ECO:0000313" key="7">
    <source>
        <dbReference type="Proteomes" id="UP000217935"/>
    </source>
</evidence>
<dbReference type="AlphaFoldDB" id="A0A291G7L4"/>
<sequence>MPNHVEYLPNADAPPTGIGFDLTPGRPVIARREQFTGGYAVEPHSHPRAQLAMCYNGVMRLQAGKDVWIIPHKHAIWIPSDVEHQLSTQSAVLTHHLYVAPAYVSRAGLPQEMTVLRTSPLLRGVVERMVEQRMEGGLTQAETRRLAWVALDEIGRLKPAAMHLPGGRDPRLVAAMSIFLEHPEERRGLAEIAHEVGTSERTLARLFVTETGKSFRDWRARRRILFALERLEQGESSTDLAVHLGYSSPSAFIAAFKRDLGASPTAFRGQAQDATRLRRRG</sequence>
<dbReference type="Gene3D" id="1.10.10.60">
    <property type="entry name" value="Homeodomain-like"/>
    <property type="match status" value="1"/>
</dbReference>
<feature type="domain" description="HTH araC/xylS-type" evidence="5">
    <location>
        <begin position="173"/>
        <end position="270"/>
    </location>
</feature>
<dbReference type="SUPFAM" id="SSF46689">
    <property type="entry name" value="Homeodomain-like"/>
    <property type="match status" value="2"/>
</dbReference>
<dbReference type="CDD" id="cd06124">
    <property type="entry name" value="cupin_NimR-like_N"/>
    <property type="match status" value="1"/>
</dbReference>
<dbReference type="EMBL" id="CP022196">
    <property type="protein sequence ID" value="ATG46107.1"/>
    <property type="molecule type" value="Genomic_DNA"/>
</dbReference>
<dbReference type="Pfam" id="PF12833">
    <property type="entry name" value="HTH_18"/>
    <property type="match status" value="1"/>
</dbReference>
<dbReference type="Pfam" id="PF02311">
    <property type="entry name" value="AraC_binding"/>
    <property type="match status" value="1"/>
</dbReference>
<dbReference type="STRING" id="1758178.GCA_001550095_00815"/>
<dbReference type="GO" id="GO:0043565">
    <property type="term" value="F:sequence-specific DNA binding"/>
    <property type="evidence" value="ECO:0007669"/>
    <property type="project" value="InterPro"/>
</dbReference>
<dbReference type="InterPro" id="IPR018060">
    <property type="entry name" value="HTH_AraC"/>
</dbReference>
<evidence type="ECO:0000256" key="1">
    <source>
        <dbReference type="ARBA" id="ARBA00022491"/>
    </source>
</evidence>
<keyword evidence="7" id="KW-1185">Reference proteome</keyword>
<keyword evidence="4" id="KW-0804">Transcription</keyword>
<keyword evidence="2" id="KW-0805">Transcription regulation</keyword>
<dbReference type="FunFam" id="1.10.10.60:FF:000132">
    <property type="entry name" value="AraC family transcriptional regulator"/>
    <property type="match status" value="1"/>
</dbReference>
<protein>
    <submittedName>
        <fullName evidence="6">AraC family transcriptional regulator</fullName>
    </submittedName>
</protein>
<dbReference type="RefSeq" id="WP_096804449.1">
    <property type="nucleotide sequence ID" value="NZ_CP022196.1"/>
</dbReference>
<evidence type="ECO:0000313" key="6">
    <source>
        <dbReference type="EMBL" id="ATG46107.1"/>
    </source>
</evidence>
<gene>
    <name evidence="6" type="ORF">CEW89_00070</name>
</gene>
<evidence type="ECO:0000256" key="4">
    <source>
        <dbReference type="ARBA" id="ARBA00023163"/>
    </source>
</evidence>
<dbReference type="OrthoDB" id="9804543at2"/>
<dbReference type="SUPFAM" id="SSF51182">
    <property type="entry name" value="RmlC-like cupins"/>
    <property type="match status" value="1"/>
</dbReference>
<proteinExistence type="predicted"/>
<evidence type="ECO:0000256" key="2">
    <source>
        <dbReference type="ARBA" id="ARBA00023015"/>
    </source>
</evidence>